<feature type="domain" description="TonB-dependent receptor plug" evidence="3">
    <location>
        <begin position="157"/>
        <end position="217"/>
    </location>
</feature>
<accession>A0A1Z4BQS1</accession>
<keyword evidence="1 2" id="KW-0732">Signal</keyword>
<reference evidence="5" key="1">
    <citation type="submission" date="2017-06" db="EMBL/GenBank/DDBJ databases">
        <title>Complete genome sequence of Capnocytophaga sp. KCOM 1579 (=ChDC OS43) isolated from a human refractory periapical abscess lesion.</title>
        <authorList>
            <person name="Kook J.-K."/>
            <person name="Park S.-N."/>
            <person name="Lim Y.K."/>
            <person name="Roh H."/>
        </authorList>
    </citation>
    <scope>NUCLEOTIDE SEQUENCE [LARGE SCALE GENOMIC DNA]</scope>
    <source>
        <strain evidence="5">ChDC OS43</strain>
    </source>
</reference>
<dbReference type="Proteomes" id="UP000197007">
    <property type="component" value="Chromosome"/>
</dbReference>
<keyword evidence="5" id="KW-1185">Reference proteome</keyword>
<dbReference type="InterPro" id="IPR039426">
    <property type="entry name" value="TonB-dep_rcpt-like"/>
</dbReference>
<feature type="chain" id="PRO_5012577148" description="TonB-dependent receptor plug domain-containing protein" evidence="2">
    <location>
        <begin position="22"/>
        <end position="606"/>
    </location>
</feature>
<dbReference type="PANTHER" id="PTHR30069">
    <property type="entry name" value="TONB-DEPENDENT OUTER MEMBRANE RECEPTOR"/>
    <property type="match status" value="1"/>
</dbReference>
<name>A0A1Z4BQS1_9FLAO</name>
<organism evidence="4 5">
    <name type="scientific">Capnocytophaga endodontalis</name>
    <dbReference type="NCBI Taxonomy" id="2708117"/>
    <lineage>
        <taxon>Bacteria</taxon>
        <taxon>Pseudomonadati</taxon>
        <taxon>Bacteroidota</taxon>
        <taxon>Flavobacteriia</taxon>
        <taxon>Flavobacteriales</taxon>
        <taxon>Flavobacteriaceae</taxon>
        <taxon>Capnocytophaga</taxon>
    </lineage>
</organism>
<dbReference type="SUPFAM" id="SSF56935">
    <property type="entry name" value="Porins"/>
    <property type="match status" value="1"/>
</dbReference>
<dbReference type="Gene3D" id="2.170.130.10">
    <property type="entry name" value="TonB-dependent receptor, plug domain"/>
    <property type="match status" value="1"/>
</dbReference>
<dbReference type="Pfam" id="PF13715">
    <property type="entry name" value="CarbopepD_reg_2"/>
    <property type="match status" value="1"/>
</dbReference>
<gene>
    <name evidence="4" type="ORF">CBG49_11130</name>
</gene>
<dbReference type="Gene3D" id="2.60.40.1120">
    <property type="entry name" value="Carboxypeptidase-like, regulatory domain"/>
    <property type="match status" value="1"/>
</dbReference>
<sequence>MNLKNILIIAFLGLFALPSLAQTLTVTGRVVDEEHIPMFGASVWVKGTKRGAVADFDGNFSIEVSVGEVLEFSFLGYEKIERTIKEDTKKINITLKEEETETLCDIPGAPRLMFPAAPGVREYWENLPYQGQNIYSRDYRELPTVQLTDVLEGRALSFNASTSTIRGGKVLYVVDGIPISQNADDIAYLTPQNIQQIEVLPGASAAALYGGEASNGAVVITTKIRKNWEAKRNFSSATGVYSNGKTIAQNAISLYMGNNDEHQTYLSATSLQSGRENQFSPYERYQLFARHNSYIGRAGLNLDLSGGYSHQNQQTLVAPENFYAFSGALTYRNGSDFNVGTHFRLDNRSLLSEKLSYYTDVLLNYLCYLDYGFLLHSHLGTSYERDKTAVFGLTSLEYDEKAYLYFSARRDFPTVSSANALYWRPTIGASVLPHHIFKKLQKKRNKELTNSKLRGAYTWGEDSSYEIGFETEWWGSFFCDATLYRTSLEDTSLLNNRLQTEGAEMRIGGVYYYKQYTWRNKFITSFNEKEIGTSWRLGWQTYMSDNNWQLTALLTSNTTQLHLQELSLSYNLRGLLDVAYFLNVSLYHSAPPSTPKNTGLMLKIHF</sequence>
<dbReference type="AlphaFoldDB" id="A0A1Z4BQS1"/>
<dbReference type="GO" id="GO:0009279">
    <property type="term" value="C:cell outer membrane"/>
    <property type="evidence" value="ECO:0007669"/>
    <property type="project" value="TreeGrafter"/>
</dbReference>
<dbReference type="SUPFAM" id="SSF49464">
    <property type="entry name" value="Carboxypeptidase regulatory domain-like"/>
    <property type="match status" value="1"/>
</dbReference>
<protein>
    <recommendedName>
        <fullName evidence="3">TonB-dependent receptor plug domain-containing protein</fullName>
    </recommendedName>
</protein>
<dbReference type="GO" id="GO:0044718">
    <property type="term" value="P:siderophore transmembrane transport"/>
    <property type="evidence" value="ECO:0007669"/>
    <property type="project" value="TreeGrafter"/>
</dbReference>
<dbReference type="PANTHER" id="PTHR30069:SF29">
    <property type="entry name" value="HEMOGLOBIN AND HEMOGLOBIN-HAPTOGLOBIN-BINDING PROTEIN 1-RELATED"/>
    <property type="match status" value="1"/>
</dbReference>
<proteinExistence type="predicted"/>
<dbReference type="GO" id="GO:0015344">
    <property type="term" value="F:siderophore uptake transmembrane transporter activity"/>
    <property type="evidence" value="ECO:0007669"/>
    <property type="project" value="TreeGrafter"/>
</dbReference>
<dbReference type="InterPro" id="IPR008969">
    <property type="entry name" value="CarboxyPept-like_regulatory"/>
</dbReference>
<dbReference type="InterPro" id="IPR012910">
    <property type="entry name" value="Plug_dom"/>
</dbReference>
<dbReference type="KEGG" id="capn:CBG49_11130"/>
<feature type="signal peptide" evidence="2">
    <location>
        <begin position="1"/>
        <end position="21"/>
    </location>
</feature>
<evidence type="ECO:0000313" key="4">
    <source>
        <dbReference type="EMBL" id="ASF43582.1"/>
    </source>
</evidence>
<dbReference type="InterPro" id="IPR037066">
    <property type="entry name" value="Plug_dom_sf"/>
</dbReference>
<evidence type="ECO:0000256" key="1">
    <source>
        <dbReference type="ARBA" id="ARBA00022729"/>
    </source>
</evidence>
<evidence type="ECO:0000256" key="2">
    <source>
        <dbReference type="SAM" id="SignalP"/>
    </source>
</evidence>
<dbReference type="Pfam" id="PF07715">
    <property type="entry name" value="Plug"/>
    <property type="match status" value="1"/>
</dbReference>
<evidence type="ECO:0000313" key="5">
    <source>
        <dbReference type="Proteomes" id="UP000197007"/>
    </source>
</evidence>
<evidence type="ECO:0000259" key="3">
    <source>
        <dbReference type="Pfam" id="PF07715"/>
    </source>
</evidence>
<dbReference type="RefSeq" id="WP_088594528.1">
    <property type="nucleotide sequence ID" value="NZ_CP022022.1"/>
</dbReference>
<dbReference type="EMBL" id="CP022022">
    <property type="protein sequence ID" value="ASF43582.1"/>
    <property type="molecule type" value="Genomic_DNA"/>
</dbReference>